<dbReference type="Proteomes" id="UP000469452">
    <property type="component" value="Unassembled WGS sequence"/>
</dbReference>
<protein>
    <submittedName>
        <fullName evidence="1">Uncharacterized protein</fullName>
    </submittedName>
</protein>
<organism evidence="1 2">
    <name type="scientific">Aphanomyces astaci</name>
    <name type="common">Crayfish plague agent</name>
    <dbReference type="NCBI Taxonomy" id="112090"/>
    <lineage>
        <taxon>Eukaryota</taxon>
        <taxon>Sar</taxon>
        <taxon>Stramenopiles</taxon>
        <taxon>Oomycota</taxon>
        <taxon>Saprolegniomycetes</taxon>
        <taxon>Saprolegniales</taxon>
        <taxon>Verrucalvaceae</taxon>
        <taxon>Aphanomyces</taxon>
    </lineage>
</organism>
<accession>A0A6A4ZWR4</accession>
<proteinExistence type="predicted"/>
<comment type="caution">
    <text evidence="1">The sequence shown here is derived from an EMBL/GenBank/DDBJ whole genome shotgun (WGS) entry which is preliminary data.</text>
</comment>
<reference evidence="1 2" key="1">
    <citation type="submission" date="2019-06" db="EMBL/GenBank/DDBJ databases">
        <title>Genomics analysis of Aphanomyces spp. identifies a new class of oomycete effector associated with host adaptation.</title>
        <authorList>
            <person name="Gaulin E."/>
        </authorList>
    </citation>
    <scope>NUCLEOTIDE SEQUENCE [LARGE SCALE GENOMIC DNA]</scope>
    <source>
        <strain evidence="1 2">E</strain>
    </source>
</reference>
<name>A0A6A4ZWR4_APHAT</name>
<gene>
    <name evidence="1" type="ORF">AaE_007733</name>
</gene>
<dbReference type="EMBL" id="VJMI01013580">
    <property type="protein sequence ID" value="KAF0747427.1"/>
    <property type="molecule type" value="Genomic_DNA"/>
</dbReference>
<dbReference type="AlphaFoldDB" id="A0A6A4ZWR4"/>
<sequence>RALDAAAAVDAAAVDLGSFPDRASRIPHIRSHLIQHMQTSQQQVIEFLQKHPEALDVRVERFHIANNLHMFGATSDLLDKLTTFDRVHRIQTPFDLKVPAI</sequence>
<evidence type="ECO:0000313" key="2">
    <source>
        <dbReference type="Proteomes" id="UP000469452"/>
    </source>
</evidence>
<feature type="non-terminal residue" evidence="1">
    <location>
        <position position="1"/>
    </location>
</feature>
<evidence type="ECO:0000313" key="1">
    <source>
        <dbReference type="EMBL" id="KAF0747427.1"/>
    </source>
</evidence>